<dbReference type="Proteomes" id="UP001500620">
    <property type="component" value="Unassembled WGS sequence"/>
</dbReference>
<accession>A0ABP8DGN0</accession>
<keyword evidence="2" id="KW-1185">Reference proteome</keyword>
<sequence>MKADLEIIKHFAAERLGDAVTAREIRRFVDDNCRVAVEHFGGDAPWADDLHAGWEHGLDARRREAADLALLLQSVGMALFQAVANYSHTDVVAATTINMQIPGFLPGEPYHGPSTSVDVRPAL</sequence>
<evidence type="ECO:0000313" key="2">
    <source>
        <dbReference type="Proteomes" id="UP001500620"/>
    </source>
</evidence>
<gene>
    <name evidence="1" type="ORF">GCM10022255_065040</name>
</gene>
<reference evidence="2" key="1">
    <citation type="journal article" date="2019" name="Int. J. Syst. Evol. Microbiol.">
        <title>The Global Catalogue of Microorganisms (GCM) 10K type strain sequencing project: providing services to taxonomists for standard genome sequencing and annotation.</title>
        <authorList>
            <consortium name="The Broad Institute Genomics Platform"/>
            <consortium name="The Broad Institute Genome Sequencing Center for Infectious Disease"/>
            <person name="Wu L."/>
            <person name="Ma J."/>
        </authorList>
    </citation>
    <scope>NUCLEOTIDE SEQUENCE [LARGE SCALE GENOMIC DNA]</scope>
    <source>
        <strain evidence="2">JCM 17441</strain>
    </source>
</reference>
<dbReference type="EMBL" id="BAABAT010000021">
    <property type="protein sequence ID" value="GAA4255591.1"/>
    <property type="molecule type" value="Genomic_DNA"/>
</dbReference>
<organism evidence="1 2">
    <name type="scientific">Dactylosporangium darangshiense</name>
    <dbReference type="NCBI Taxonomy" id="579108"/>
    <lineage>
        <taxon>Bacteria</taxon>
        <taxon>Bacillati</taxon>
        <taxon>Actinomycetota</taxon>
        <taxon>Actinomycetes</taxon>
        <taxon>Micromonosporales</taxon>
        <taxon>Micromonosporaceae</taxon>
        <taxon>Dactylosporangium</taxon>
    </lineage>
</organism>
<proteinExistence type="predicted"/>
<evidence type="ECO:0000313" key="1">
    <source>
        <dbReference type="EMBL" id="GAA4255591.1"/>
    </source>
</evidence>
<protein>
    <submittedName>
        <fullName evidence="1">Uncharacterized protein</fullName>
    </submittedName>
</protein>
<dbReference type="RefSeq" id="WP_345132591.1">
    <property type="nucleotide sequence ID" value="NZ_BAABAT010000021.1"/>
</dbReference>
<name>A0ABP8DGN0_9ACTN</name>
<comment type="caution">
    <text evidence="1">The sequence shown here is derived from an EMBL/GenBank/DDBJ whole genome shotgun (WGS) entry which is preliminary data.</text>
</comment>